<dbReference type="RefSeq" id="XP_068352966.1">
    <property type="nucleotide sequence ID" value="XM_068509179.1"/>
</dbReference>
<dbReference type="VEuPathDB" id="TrichDB:TRFO_33613"/>
<keyword evidence="2" id="KW-1185">Reference proteome</keyword>
<dbReference type="EMBL" id="MLAK01000984">
    <property type="protein sequence ID" value="OHS99829.1"/>
    <property type="molecule type" value="Genomic_DNA"/>
</dbReference>
<protein>
    <submittedName>
        <fullName evidence="1">Uncharacterized protein</fullName>
    </submittedName>
</protein>
<dbReference type="GeneID" id="94843883"/>
<accession>A0A1J4JQN4</accession>
<reference evidence="1" key="1">
    <citation type="submission" date="2016-10" db="EMBL/GenBank/DDBJ databases">
        <authorList>
            <person name="Benchimol M."/>
            <person name="Almeida L.G."/>
            <person name="Vasconcelos A.T."/>
            <person name="Perreira-Neves A."/>
            <person name="Rosa I.A."/>
            <person name="Tasca T."/>
            <person name="Bogo M.R."/>
            <person name="de Souza W."/>
        </authorList>
    </citation>
    <scope>NUCLEOTIDE SEQUENCE [LARGE SCALE GENOMIC DNA]</scope>
    <source>
        <strain evidence="1">K</strain>
    </source>
</reference>
<dbReference type="AlphaFoldDB" id="A0A1J4JQN4"/>
<dbReference type="Proteomes" id="UP000179807">
    <property type="component" value="Unassembled WGS sequence"/>
</dbReference>
<gene>
    <name evidence="1" type="ORF">TRFO_33613</name>
</gene>
<name>A0A1J4JQN4_9EUKA</name>
<organism evidence="1 2">
    <name type="scientific">Tritrichomonas foetus</name>
    <dbReference type="NCBI Taxonomy" id="1144522"/>
    <lineage>
        <taxon>Eukaryota</taxon>
        <taxon>Metamonada</taxon>
        <taxon>Parabasalia</taxon>
        <taxon>Tritrichomonadida</taxon>
        <taxon>Tritrichomonadidae</taxon>
        <taxon>Tritrichomonas</taxon>
    </lineage>
</organism>
<evidence type="ECO:0000313" key="1">
    <source>
        <dbReference type="EMBL" id="OHS99829.1"/>
    </source>
</evidence>
<comment type="caution">
    <text evidence="1">The sequence shown here is derived from an EMBL/GenBank/DDBJ whole genome shotgun (WGS) entry which is preliminary data.</text>
</comment>
<evidence type="ECO:0000313" key="2">
    <source>
        <dbReference type="Proteomes" id="UP000179807"/>
    </source>
</evidence>
<proteinExistence type="predicted"/>
<sequence>MKIDCFSQLTLPLPQKSKRIHFQLVPMNQSHDSFCWCQCFDCLKNTNWDTVLNKVIDDFEKNSSEFEEFCKIGNNKNSRTKCQPNEEDNKINHSFKKKKLKTGSRKNRNWNNINTYERDRLNKILKHMKGFKVEESVPYQWMIKRYGKIIQHKKYGKLYTYLKNILPHKLKPDRNTARNTKIRMRWFSQIWDYPEYRILIMDAFDIFMFKDILDIKNATKNDDSDEKNYIILE</sequence>